<organism evidence="5 6">
    <name type="scientific">Aquimarina aggregata</name>
    <dbReference type="NCBI Taxonomy" id="1642818"/>
    <lineage>
        <taxon>Bacteria</taxon>
        <taxon>Pseudomonadati</taxon>
        <taxon>Bacteroidota</taxon>
        <taxon>Flavobacteriia</taxon>
        <taxon>Flavobacteriales</taxon>
        <taxon>Flavobacteriaceae</taxon>
        <taxon>Aquimarina</taxon>
    </lineage>
</organism>
<evidence type="ECO:0000259" key="4">
    <source>
        <dbReference type="PROSITE" id="PS01124"/>
    </source>
</evidence>
<dbReference type="InterPro" id="IPR018062">
    <property type="entry name" value="HTH_AraC-typ_CS"/>
</dbReference>
<proteinExistence type="predicted"/>
<dbReference type="Gene3D" id="1.10.10.60">
    <property type="entry name" value="Homeodomain-like"/>
    <property type="match status" value="2"/>
</dbReference>
<comment type="caution">
    <text evidence="5">The sequence shown here is derived from an EMBL/GenBank/DDBJ whole genome shotgun (WGS) entry which is preliminary data.</text>
</comment>
<evidence type="ECO:0000256" key="1">
    <source>
        <dbReference type="ARBA" id="ARBA00023015"/>
    </source>
</evidence>
<feature type="domain" description="HTH araC/xylS-type" evidence="4">
    <location>
        <begin position="187"/>
        <end position="285"/>
    </location>
</feature>
<dbReference type="PROSITE" id="PS00041">
    <property type="entry name" value="HTH_ARAC_FAMILY_1"/>
    <property type="match status" value="1"/>
</dbReference>
<dbReference type="RefSeq" id="WP_066314831.1">
    <property type="nucleotide sequence ID" value="NZ_LQRT01000016.1"/>
</dbReference>
<protein>
    <submittedName>
        <fullName evidence="5">Transcriptional regulator</fullName>
    </submittedName>
</protein>
<reference evidence="5 6" key="1">
    <citation type="submission" date="2016-01" db="EMBL/GenBank/DDBJ databases">
        <title>The draft genome sequence of Aquimarina sp. RZW4-3-2.</title>
        <authorList>
            <person name="Wang Y."/>
        </authorList>
    </citation>
    <scope>NUCLEOTIDE SEQUENCE [LARGE SCALE GENOMIC DNA]</scope>
    <source>
        <strain evidence="5 6">RZW4-3-2</strain>
    </source>
</reference>
<dbReference type="PANTHER" id="PTHR43280:SF27">
    <property type="entry name" value="TRANSCRIPTIONAL REGULATOR MTLR"/>
    <property type="match status" value="1"/>
</dbReference>
<dbReference type="STRING" id="1642818.AWE51_25170"/>
<evidence type="ECO:0000313" key="6">
    <source>
        <dbReference type="Proteomes" id="UP000076715"/>
    </source>
</evidence>
<keyword evidence="1" id="KW-0805">Transcription regulation</keyword>
<dbReference type="GO" id="GO:0003700">
    <property type="term" value="F:DNA-binding transcription factor activity"/>
    <property type="evidence" value="ECO:0007669"/>
    <property type="project" value="InterPro"/>
</dbReference>
<name>A0A162FA15_9FLAO</name>
<dbReference type="PROSITE" id="PS01124">
    <property type="entry name" value="HTH_ARAC_FAMILY_2"/>
    <property type="match status" value="1"/>
</dbReference>
<dbReference type="InterPro" id="IPR020449">
    <property type="entry name" value="Tscrpt_reg_AraC-type_HTH"/>
</dbReference>
<keyword evidence="6" id="KW-1185">Reference proteome</keyword>
<dbReference type="SUPFAM" id="SSF46689">
    <property type="entry name" value="Homeodomain-like"/>
    <property type="match status" value="2"/>
</dbReference>
<sequence>MTLLEQNIHREITPLTPKDCFLVFDRIKDSFDFPIHFHPEYELNFIYNGKGVKRIIGDHIAEIDDIELVLVGPNLLHGWTLNNCIEKKIHEITIQFHNDLFQEKLLSRSIMKPIQDMFENSTHGILFSKATAQELCPKIKNIMNLHGLDYFLSLISLLHALAISKGQKTLSTYSPVKEDFHNSDKIKVVYDYLQKNFHQKIKVQDLASLVNMTEVTFGRFMKSRTGKTFVEYLNDMRIGFAAQWLLEKDTSIAEIAYNCGFNNVSNFNRVFKTNKGCTPSEYKKDFEGVKRVF</sequence>
<keyword evidence="2" id="KW-0238">DNA-binding</keyword>
<keyword evidence="3" id="KW-0804">Transcription</keyword>
<dbReference type="Proteomes" id="UP000076715">
    <property type="component" value="Unassembled WGS sequence"/>
</dbReference>
<evidence type="ECO:0000313" key="5">
    <source>
        <dbReference type="EMBL" id="KZS40136.1"/>
    </source>
</evidence>
<evidence type="ECO:0000256" key="3">
    <source>
        <dbReference type="ARBA" id="ARBA00023163"/>
    </source>
</evidence>
<dbReference type="Pfam" id="PF12833">
    <property type="entry name" value="HTH_18"/>
    <property type="match status" value="1"/>
</dbReference>
<dbReference type="PANTHER" id="PTHR43280">
    <property type="entry name" value="ARAC-FAMILY TRANSCRIPTIONAL REGULATOR"/>
    <property type="match status" value="1"/>
</dbReference>
<dbReference type="PRINTS" id="PR00032">
    <property type="entry name" value="HTHARAC"/>
</dbReference>
<dbReference type="EMBL" id="LQRT01000016">
    <property type="protein sequence ID" value="KZS40136.1"/>
    <property type="molecule type" value="Genomic_DNA"/>
</dbReference>
<dbReference type="GO" id="GO:0043565">
    <property type="term" value="F:sequence-specific DNA binding"/>
    <property type="evidence" value="ECO:0007669"/>
    <property type="project" value="InterPro"/>
</dbReference>
<dbReference type="InterPro" id="IPR018060">
    <property type="entry name" value="HTH_AraC"/>
</dbReference>
<evidence type="ECO:0000256" key="2">
    <source>
        <dbReference type="ARBA" id="ARBA00023125"/>
    </source>
</evidence>
<accession>A0A162FA15</accession>
<gene>
    <name evidence="5" type="ORF">AWE51_25170</name>
</gene>
<dbReference type="SMART" id="SM00342">
    <property type="entry name" value="HTH_ARAC"/>
    <property type="match status" value="1"/>
</dbReference>
<dbReference type="InterPro" id="IPR009057">
    <property type="entry name" value="Homeodomain-like_sf"/>
</dbReference>
<dbReference type="OrthoDB" id="1410704at2"/>
<dbReference type="AlphaFoldDB" id="A0A162FA15"/>